<evidence type="ECO:0000313" key="2">
    <source>
        <dbReference type="EMBL" id="BAY80929.1"/>
    </source>
</evidence>
<feature type="compositionally biased region" description="Low complexity" evidence="1">
    <location>
        <begin position="516"/>
        <end position="529"/>
    </location>
</feature>
<feature type="region of interest" description="Disordered" evidence="1">
    <location>
        <begin position="433"/>
        <end position="452"/>
    </location>
</feature>
<reference evidence="2 3" key="1">
    <citation type="submission" date="2017-06" db="EMBL/GenBank/DDBJ databases">
        <title>Genome sequencing of cyanobaciteial culture collection at National Institute for Environmental Studies (NIES).</title>
        <authorList>
            <person name="Hirose Y."/>
            <person name="Shimura Y."/>
            <person name="Fujisawa T."/>
            <person name="Nakamura Y."/>
            <person name="Kawachi M."/>
        </authorList>
    </citation>
    <scope>NUCLEOTIDE SEQUENCE [LARGE SCALE GENOMIC DNA]</scope>
    <source>
        <strain evidence="2 3">NIES-267</strain>
    </source>
</reference>
<name>A0A1Z4LIC4_9CYAN</name>
<proteinExistence type="predicted"/>
<evidence type="ECO:0000256" key="1">
    <source>
        <dbReference type="SAM" id="MobiDB-lite"/>
    </source>
</evidence>
<protein>
    <submittedName>
        <fullName evidence="2">FHA domain containing protein</fullName>
    </submittedName>
</protein>
<gene>
    <name evidence="2" type="ORF">NIES267_03940</name>
</gene>
<evidence type="ECO:0000313" key="3">
    <source>
        <dbReference type="Proteomes" id="UP000218418"/>
    </source>
</evidence>
<feature type="compositionally biased region" description="Low complexity" evidence="1">
    <location>
        <begin position="433"/>
        <end position="442"/>
    </location>
</feature>
<dbReference type="EMBL" id="AP018227">
    <property type="protein sequence ID" value="BAY80929.1"/>
    <property type="molecule type" value="Genomic_DNA"/>
</dbReference>
<dbReference type="Proteomes" id="UP000218418">
    <property type="component" value="Chromosome"/>
</dbReference>
<keyword evidence="3" id="KW-1185">Reference proteome</keyword>
<sequence length="681" mass="77032">MDSWLMSALTKLTRKRYALFKTLVIALLVLSLTACGGKAVSQDASIVLSEKPVREKNAQLSSQISEVAPPEVIQELRQSVEKYQPQVEILSPQPDEILESDKLKIRFQAKDLPIFKNSLYELGPHLEVILDNQPELEIYDLNKPLELSNLSPGTHTLRVFAARPWDESFKNEGAYAETTFHVFTKSDDNNPDSELPILTYNSPEGSYGAEPILLDFYLTNAPLHILKTDNPDNPIADWRIRCTINGESFIIDRWQSIYLKGFNQGKNWVKLEFLDSQGNPVKNVYNSTVKVINYEPKGRDTLAKIIRGELSAEELKGIVDKDYAVEIPIELNPETQLEDKSDKGGFFDRFKRDKSDKVPAPEPTSEAVPEIIEIPQPEIIQPEPELEETIPEVIETPESETELEETIPEVIETPEPEPELEETIPEIIETPLTETPEVETTPIPQPEKSKLDGFLNRLKRNKEDKTSIPQPTVEATPEIIKTPESESNLEETIPKVIETPESEPKLEETIPEEIEIPQPEINQEQPEQQAKPIPQPEKSKLDGFLNRFKRNKEDETSIPQPDITDTPTEEVEPTPELTPTLPQIVEPLENKTPVIEQDIPEPEIEVTPEAKSTTKKLGEYFNLPRRTTPVPTLESPEVIETPAEIKIEKTIPEVDELEIDTIPEQQETTVPKISGRTEIVP</sequence>
<feature type="region of interest" description="Disordered" evidence="1">
    <location>
        <begin position="662"/>
        <end position="681"/>
    </location>
</feature>
<feature type="region of interest" description="Disordered" evidence="1">
    <location>
        <begin position="460"/>
        <end position="635"/>
    </location>
</feature>
<dbReference type="AlphaFoldDB" id="A0A1Z4LIC4"/>
<organism evidence="2 3">
    <name type="scientific">Calothrix parasitica NIES-267</name>
    <dbReference type="NCBI Taxonomy" id="1973488"/>
    <lineage>
        <taxon>Bacteria</taxon>
        <taxon>Bacillati</taxon>
        <taxon>Cyanobacteriota</taxon>
        <taxon>Cyanophyceae</taxon>
        <taxon>Nostocales</taxon>
        <taxon>Calotrichaceae</taxon>
        <taxon>Calothrix</taxon>
    </lineage>
</organism>
<accession>A0A1Z4LIC4</accession>